<dbReference type="GO" id="GO:0045116">
    <property type="term" value="P:protein neddylation"/>
    <property type="evidence" value="ECO:0007669"/>
    <property type="project" value="TreeGrafter"/>
</dbReference>
<dbReference type="GO" id="GO:0000151">
    <property type="term" value="C:ubiquitin ligase complex"/>
    <property type="evidence" value="ECO:0007669"/>
    <property type="project" value="TreeGrafter"/>
</dbReference>
<dbReference type="InterPro" id="IPR042460">
    <property type="entry name" value="DCN1-like_PONY"/>
</dbReference>
<reference evidence="4" key="1">
    <citation type="journal article" date="2021" name="Proc. Natl. Acad. Sci. U.S.A.">
        <title>Three genomes in the algal genus Volvox reveal the fate of a haploid sex-determining region after a transition to homothallism.</title>
        <authorList>
            <person name="Yamamoto K."/>
            <person name="Hamaji T."/>
            <person name="Kawai-Toyooka H."/>
            <person name="Matsuzaki R."/>
            <person name="Takahashi F."/>
            <person name="Nishimura Y."/>
            <person name="Kawachi M."/>
            <person name="Noguchi H."/>
            <person name="Minakuchi Y."/>
            <person name="Umen J.G."/>
            <person name="Toyoda A."/>
            <person name="Nozaki H."/>
        </authorList>
    </citation>
    <scope>NUCLEOTIDE SEQUENCE</scope>
    <source>
        <strain evidence="4">NIES-3780</strain>
    </source>
</reference>
<evidence type="ECO:0000256" key="2">
    <source>
        <dbReference type="SAM" id="SignalP"/>
    </source>
</evidence>
<feature type="chain" id="PRO_5035208922" description="Defective in cullin neddylation protein" evidence="2">
    <location>
        <begin position="26"/>
        <end position="491"/>
    </location>
</feature>
<comment type="function">
    <text evidence="1">Neddylation of cullins play an essential role in the regulation of SCF-type complexes activity.</text>
</comment>
<dbReference type="Proteomes" id="UP000747399">
    <property type="component" value="Unassembled WGS sequence"/>
</dbReference>
<dbReference type="GO" id="GO:0031624">
    <property type="term" value="F:ubiquitin conjugating enzyme binding"/>
    <property type="evidence" value="ECO:0007669"/>
    <property type="project" value="TreeGrafter"/>
</dbReference>
<protein>
    <recommendedName>
        <fullName evidence="1">Defective in cullin neddylation protein</fullName>
    </recommendedName>
</protein>
<gene>
    <name evidence="4" type="ORF">Vafri_4284</name>
</gene>
<feature type="signal peptide" evidence="2">
    <location>
        <begin position="1"/>
        <end position="25"/>
    </location>
</feature>
<evidence type="ECO:0000313" key="4">
    <source>
        <dbReference type="EMBL" id="GIL47459.1"/>
    </source>
</evidence>
<dbReference type="InterPro" id="IPR005176">
    <property type="entry name" value="PONY_dom"/>
</dbReference>
<name>A0A8J4ATS3_9CHLO</name>
<dbReference type="PANTHER" id="PTHR12281">
    <property type="entry name" value="RP42 RELATED"/>
    <property type="match status" value="1"/>
</dbReference>
<organism evidence="4 5">
    <name type="scientific">Volvox africanus</name>
    <dbReference type="NCBI Taxonomy" id="51714"/>
    <lineage>
        <taxon>Eukaryota</taxon>
        <taxon>Viridiplantae</taxon>
        <taxon>Chlorophyta</taxon>
        <taxon>core chlorophytes</taxon>
        <taxon>Chlorophyceae</taxon>
        <taxon>CS clade</taxon>
        <taxon>Chlamydomonadales</taxon>
        <taxon>Volvocaceae</taxon>
        <taxon>Volvox</taxon>
    </lineage>
</organism>
<dbReference type="Gene3D" id="1.10.238.200">
    <property type="entry name" value="Cullin, PONY binding domain"/>
    <property type="match status" value="1"/>
</dbReference>
<dbReference type="InterPro" id="IPR014764">
    <property type="entry name" value="DCN-prot"/>
</dbReference>
<sequence length="491" mass="52926">MGMATCDAMFLLLHEAFIAFDEVLTNEGRCWEACKAKVQQLQEQWHQRGLSGMTALSIITQYQAHIKWQDMSPDQFVKFYRFVFHACREFGKRNLQMNVAVAAWRLILPGRFRLLERWCSFAAASSVLVVTQDLWRQVLDFSRTVHEDLSNFDSAGSWAVLLDEFVEDMRTKRRRSYGGPDGGGCSERLKRRESSGTELSALFVGGAAGHCGFLASGDGDVGGVMGCSGFVGSMSPRCGSKRRGPDVDVVTEQLSAMPLGVCQQQQQQQYGTGTQIPGCAIDRDPAVLLLVQACSQSRGTVQLNPTTHRCGQMASPSTEAGNCAACYRSSDEDAVAKRQCVERQLQLHNPHPQQPMALPPTFSLGRLGPMGSVGEGAPLLSGCNAGTGTSGGRTASSGQSMICSTGSLDSGASQAGSTGSATMDCWCAGLQDHAAGVMKEHGLMQQHPQQQKQLQQSLCQTQPCQQRKAVKARRSGLSDIVKSAVSDALGL</sequence>
<evidence type="ECO:0000256" key="1">
    <source>
        <dbReference type="RuleBase" id="RU410713"/>
    </source>
</evidence>
<dbReference type="PROSITE" id="PS51229">
    <property type="entry name" value="DCUN1"/>
    <property type="match status" value="1"/>
</dbReference>
<dbReference type="PANTHER" id="PTHR12281:SF31">
    <property type="entry name" value="DCN1-LIKE PROTEIN 3"/>
    <property type="match status" value="1"/>
</dbReference>
<dbReference type="GO" id="GO:0097602">
    <property type="term" value="F:cullin family protein binding"/>
    <property type="evidence" value="ECO:0007669"/>
    <property type="project" value="TreeGrafter"/>
</dbReference>
<accession>A0A8J4ATS3</accession>
<dbReference type="EMBL" id="BNCO01000004">
    <property type="protein sequence ID" value="GIL47459.1"/>
    <property type="molecule type" value="Genomic_DNA"/>
</dbReference>
<dbReference type="GO" id="GO:0032182">
    <property type="term" value="F:ubiquitin-like protein binding"/>
    <property type="evidence" value="ECO:0007669"/>
    <property type="project" value="TreeGrafter"/>
</dbReference>
<feature type="domain" description="DCUN1" evidence="3">
    <location>
        <begin position="1"/>
        <end position="170"/>
    </location>
</feature>
<evidence type="ECO:0000313" key="5">
    <source>
        <dbReference type="Proteomes" id="UP000747399"/>
    </source>
</evidence>
<keyword evidence="2" id="KW-0732">Signal</keyword>
<comment type="caution">
    <text evidence="4">The sequence shown here is derived from an EMBL/GenBank/DDBJ whole genome shotgun (WGS) entry which is preliminary data.</text>
</comment>
<evidence type="ECO:0000259" key="3">
    <source>
        <dbReference type="PROSITE" id="PS51229"/>
    </source>
</evidence>
<dbReference type="Pfam" id="PF03556">
    <property type="entry name" value="Cullin_binding"/>
    <property type="match status" value="1"/>
</dbReference>
<dbReference type="AlphaFoldDB" id="A0A8J4ATS3"/>
<keyword evidence="5" id="KW-1185">Reference proteome</keyword>
<proteinExistence type="predicted"/>